<evidence type="ECO:0000313" key="2">
    <source>
        <dbReference type="Proteomes" id="UP001164929"/>
    </source>
</evidence>
<organism evidence="1 2">
    <name type="scientific">Populus alba x Populus x berolinensis</name>
    <dbReference type="NCBI Taxonomy" id="444605"/>
    <lineage>
        <taxon>Eukaryota</taxon>
        <taxon>Viridiplantae</taxon>
        <taxon>Streptophyta</taxon>
        <taxon>Embryophyta</taxon>
        <taxon>Tracheophyta</taxon>
        <taxon>Spermatophyta</taxon>
        <taxon>Magnoliopsida</taxon>
        <taxon>eudicotyledons</taxon>
        <taxon>Gunneridae</taxon>
        <taxon>Pentapetalae</taxon>
        <taxon>rosids</taxon>
        <taxon>fabids</taxon>
        <taxon>Malpighiales</taxon>
        <taxon>Salicaceae</taxon>
        <taxon>Saliceae</taxon>
        <taxon>Populus</taxon>
    </lineage>
</organism>
<dbReference type="EMBL" id="JAQIZT010000003">
    <property type="protein sequence ID" value="KAJ7003146.1"/>
    <property type="molecule type" value="Genomic_DNA"/>
</dbReference>
<gene>
    <name evidence="1" type="ORF">NC653_008398</name>
</gene>
<accession>A0AAD6R6M2</accession>
<reference evidence="1" key="1">
    <citation type="journal article" date="2023" name="Mol. Ecol. Resour.">
        <title>Chromosome-level genome assembly of a triploid poplar Populus alba 'Berolinensis'.</title>
        <authorList>
            <person name="Chen S."/>
            <person name="Yu Y."/>
            <person name="Wang X."/>
            <person name="Wang S."/>
            <person name="Zhang T."/>
            <person name="Zhou Y."/>
            <person name="He R."/>
            <person name="Meng N."/>
            <person name="Wang Y."/>
            <person name="Liu W."/>
            <person name="Liu Z."/>
            <person name="Liu J."/>
            <person name="Guo Q."/>
            <person name="Huang H."/>
            <person name="Sederoff R.R."/>
            <person name="Wang G."/>
            <person name="Qu G."/>
            <person name="Chen S."/>
        </authorList>
    </citation>
    <scope>NUCLEOTIDE SEQUENCE</scope>
    <source>
        <strain evidence="1">SC-2020</strain>
    </source>
</reference>
<proteinExistence type="predicted"/>
<dbReference type="AlphaFoldDB" id="A0AAD6R6M2"/>
<name>A0AAD6R6M2_9ROSI</name>
<keyword evidence="2" id="KW-1185">Reference proteome</keyword>
<dbReference type="Proteomes" id="UP001164929">
    <property type="component" value="Chromosome 3"/>
</dbReference>
<comment type="caution">
    <text evidence="1">The sequence shown here is derived from an EMBL/GenBank/DDBJ whole genome shotgun (WGS) entry which is preliminary data.</text>
</comment>
<protein>
    <submittedName>
        <fullName evidence="1">Uncharacterized protein</fullName>
    </submittedName>
</protein>
<evidence type="ECO:0000313" key="1">
    <source>
        <dbReference type="EMBL" id="KAJ7003146.1"/>
    </source>
</evidence>
<sequence length="72" mass="8501">MPCFFKACQILHLGKFQLMRTARLMIMVSSPYHIVYPNLFRALLLFHRMAAHHTTLIVYYARSRILYISLTA</sequence>